<dbReference type="PROSITE" id="PS50965">
    <property type="entry name" value="NERD"/>
    <property type="match status" value="1"/>
</dbReference>
<dbReference type="EMBL" id="FNEN01000002">
    <property type="protein sequence ID" value="SDI42663.1"/>
    <property type="molecule type" value="Genomic_DNA"/>
</dbReference>
<evidence type="ECO:0000313" key="2">
    <source>
        <dbReference type="EMBL" id="SDI42663.1"/>
    </source>
</evidence>
<organism evidence="2 3">
    <name type="scientific">Natribacillus halophilus</name>
    <dbReference type="NCBI Taxonomy" id="549003"/>
    <lineage>
        <taxon>Bacteria</taxon>
        <taxon>Bacillati</taxon>
        <taxon>Bacillota</taxon>
        <taxon>Bacilli</taxon>
        <taxon>Bacillales</taxon>
        <taxon>Bacillaceae</taxon>
        <taxon>Natribacillus</taxon>
    </lineage>
</organism>
<dbReference type="InterPro" id="IPR011528">
    <property type="entry name" value="NERD"/>
</dbReference>
<name>A0A1G8KGS8_9BACI</name>
<dbReference type="OrthoDB" id="569879at2"/>
<keyword evidence="3" id="KW-1185">Reference proteome</keyword>
<gene>
    <name evidence="2" type="ORF">SAMN04488123_10298</name>
</gene>
<dbReference type="RefSeq" id="WP_090396022.1">
    <property type="nucleotide sequence ID" value="NZ_FNEN01000002.1"/>
</dbReference>
<reference evidence="2 3" key="1">
    <citation type="submission" date="2016-10" db="EMBL/GenBank/DDBJ databases">
        <authorList>
            <person name="de Groot N.N."/>
        </authorList>
    </citation>
    <scope>NUCLEOTIDE SEQUENCE [LARGE SCALE GENOMIC DNA]</scope>
    <source>
        <strain evidence="2 3">DSM 21771</strain>
    </source>
</reference>
<accession>A0A1G8KGS8</accession>
<sequence>MNSTPRTFPAKIRQLEALESRLPVAHEIYPAIISEVKRARAGWRGEVSMDYYYRQLDLPRQHYFVHQLRLARNRDFFQMDTLLLTAYFFLILEIKNLTGTLTFDHEHQQLLREQEVFADPVLQVQQQAASLKVWLQRHFGSSPPIYAYAVMTNENSILKNATPHPLHRQIIRPPALRQILQDLFEKERYHALNAEVNTYVSTLRTAHRPLKYRAMEKYGLDRADLKNGVFCPSCPGMMKWWYGTWVCPRCENKSRDAHRKALDDYALLISPHISTGECQNYLGLPSINSAQRLLKKMNLPHSGGTKSRKYHLS</sequence>
<dbReference type="Proteomes" id="UP000198853">
    <property type="component" value="Unassembled WGS sequence"/>
</dbReference>
<dbReference type="AlphaFoldDB" id="A0A1G8KGS8"/>
<proteinExistence type="predicted"/>
<evidence type="ECO:0000313" key="3">
    <source>
        <dbReference type="Proteomes" id="UP000198853"/>
    </source>
</evidence>
<protein>
    <submittedName>
        <fullName evidence="2">Nuclease-related domain-containing protein</fullName>
    </submittedName>
</protein>
<evidence type="ECO:0000259" key="1">
    <source>
        <dbReference type="PROSITE" id="PS50965"/>
    </source>
</evidence>
<dbReference type="Pfam" id="PF08378">
    <property type="entry name" value="NERD"/>
    <property type="match status" value="1"/>
</dbReference>
<feature type="domain" description="NERD" evidence="1">
    <location>
        <begin position="41"/>
        <end position="154"/>
    </location>
</feature>